<keyword evidence="4" id="KW-1185">Reference proteome</keyword>
<evidence type="ECO:0000256" key="1">
    <source>
        <dbReference type="SAM" id="MobiDB-lite"/>
    </source>
</evidence>
<keyword evidence="2" id="KW-1133">Transmembrane helix</keyword>
<evidence type="ECO:0000313" key="3">
    <source>
        <dbReference type="EMBL" id="TNN39866.1"/>
    </source>
</evidence>
<proteinExistence type="predicted"/>
<dbReference type="EMBL" id="SRLO01001241">
    <property type="protein sequence ID" value="TNN39866.1"/>
    <property type="molecule type" value="Genomic_DNA"/>
</dbReference>
<protein>
    <submittedName>
        <fullName evidence="3">Uncharacterized protein</fullName>
    </submittedName>
</protein>
<dbReference type="Proteomes" id="UP000314294">
    <property type="component" value="Unassembled WGS sequence"/>
</dbReference>
<gene>
    <name evidence="3" type="ORF">EYF80_049980</name>
</gene>
<evidence type="ECO:0000313" key="4">
    <source>
        <dbReference type="Proteomes" id="UP000314294"/>
    </source>
</evidence>
<feature type="transmembrane region" description="Helical" evidence="2">
    <location>
        <begin position="40"/>
        <end position="61"/>
    </location>
</feature>
<feature type="compositionally biased region" description="Basic and acidic residues" evidence="1">
    <location>
        <begin position="96"/>
        <end position="105"/>
    </location>
</feature>
<accession>A0A4Z2FF44</accession>
<organism evidence="3 4">
    <name type="scientific">Liparis tanakae</name>
    <name type="common">Tanaka's snailfish</name>
    <dbReference type="NCBI Taxonomy" id="230148"/>
    <lineage>
        <taxon>Eukaryota</taxon>
        <taxon>Metazoa</taxon>
        <taxon>Chordata</taxon>
        <taxon>Craniata</taxon>
        <taxon>Vertebrata</taxon>
        <taxon>Euteleostomi</taxon>
        <taxon>Actinopterygii</taxon>
        <taxon>Neopterygii</taxon>
        <taxon>Teleostei</taxon>
        <taxon>Neoteleostei</taxon>
        <taxon>Acanthomorphata</taxon>
        <taxon>Eupercaria</taxon>
        <taxon>Perciformes</taxon>
        <taxon>Cottioidei</taxon>
        <taxon>Cottales</taxon>
        <taxon>Liparidae</taxon>
        <taxon>Liparis</taxon>
    </lineage>
</organism>
<evidence type="ECO:0000256" key="2">
    <source>
        <dbReference type="SAM" id="Phobius"/>
    </source>
</evidence>
<reference evidence="3 4" key="1">
    <citation type="submission" date="2019-03" db="EMBL/GenBank/DDBJ databases">
        <title>First draft genome of Liparis tanakae, snailfish: a comprehensive survey of snailfish specific genes.</title>
        <authorList>
            <person name="Kim W."/>
            <person name="Song I."/>
            <person name="Jeong J.-H."/>
            <person name="Kim D."/>
            <person name="Kim S."/>
            <person name="Ryu S."/>
            <person name="Song J.Y."/>
            <person name="Lee S.K."/>
        </authorList>
    </citation>
    <scope>NUCLEOTIDE SEQUENCE [LARGE SCALE GENOMIC DNA]</scope>
    <source>
        <tissue evidence="3">Muscle</tissue>
    </source>
</reference>
<comment type="caution">
    <text evidence="3">The sequence shown here is derived from an EMBL/GenBank/DDBJ whole genome shotgun (WGS) entry which is preliminary data.</text>
</comment>
<feature type="compositionally biased region" description="Basic and acidic residues" evidence="1">
    <location>
        <begin position="72"/>
        <end position="82"/>
    </location>
</feature>
<name>A0A4Z2FF44_9TELE</name>
<keyword evidence="2" id="KW-0812">Transmembrane</keyword>
<feature type="region of interest" description="Disordered" evidence="1">
    <location>
        <begin position="68"/>
        <end position="111"/>
    </location>
</feature>
<keyword evidence="2" id="KW-0472">Membrane</keyword>
<dbReference type="AlphaFoldDB" id="A0A4Z2FF44"/>
<sequence>MTRGTVAHRRLTCLTFISVREVARCSGGRRLPSHVLCVGLFSGVLTCPSFGGSGVVAAAAAGRPLSRGFRKSRVDSPCERSGGRRAAGRSPNADSRTLRFPREAPGRQTCPEELGSLSLLEM</sequence>